<dbReference type="KEGG" id="mmab:HQ865_11245"/>
<dbReference type="Proteomes" id="UP000505355">
    <property type="component" value="Chromosome"/>
</dbReference>
<evidence type="ECO:0000313" key="1">
    <source>
        <dbReference type="EMBL" id="QKJ30311.1"/>
    </source>
</evidence>
<protein>
    <submittedName>
        <fullName evidence="1">Uncharacterized protein</fullName>
    </submittedName>
</protein>
<sequence length="66" mass="7330">MRNGDAKGLAKYNDGFRKAVKLLSKLTAELYIDSTNDLGEKALYKQAQTTYTDGSTPAFDKIVKKK</sequence>
<keyword evidence="2" id="KW-1185">Reference proteome</keyword>
<dbReference type="AlphaFoldDB" id="A0A7D4Q7W9"/>
<gene>
    <name evidence="1" type="ORF">HQ865_11245</name>
</gene>
<reference evidence="1 2" key="1">
    <citation type="submission" date="2020-05" db="EMBL/GenBank/DDBJ databases">
        <title>Mucilaginibacter mali sp. nov.</title>
        <authorList>
            <person name="Kim H.S."/>
            <person name="Lee K.C."/>
            <person name="Suh M.K."/>
            <person name="Kim J.-S."/>
            <person name="Han K.-I."/>
            <person name="Eom M.K."/>
            <person name="Shin Y.K."/>
            <person name="Lee J.-S."/>
        </authorList>
    </citation>
    <scope>NUCLEOTIDE SEQUENCE [LARGE SCALE GENOMIC DNA]</scope>
    <source>
        <strain evidence="1 2">G2-14</strain>
    </source>
</reference>
<evidence type="ECO:0000313" key="2">
    <source>
        <dbReference type="Proteomes" id="UP000505355"/>
    </source>
</evidence>
<accession>A0A7D4Q7W9</accession>
<name>A0A7D4Q7W9_9SPHI</name>
<dbReference type="EMBL" id="CP054139">
    <property type="protein sequence ID" value="QKJ30311.1"/>
    <property type="molecule type" value="Genomic_DNA"/>
</dbReference>
<proteinExistence type="predicted"/>
<organism evidence="1 2">
    <name type="scientific">Mucilaginibacter mali</name>
    <dbReference type="NCBI Taxonomy" id="2740462"/>
    <lineage>
        <taxon>Bacteria</taxon>
        <taxon>Pseudomonadati</taxon>
        <taxon>Bacteroidota</taxon>
        <taxon>Sphingobacteriia</taxon>
        <taxon>Sphingobacteriales</taxon>
        <taxon>Sphingobacteriaceae</taxon>
        <taxon>Mucilaginibacter</taxon>
    </lineage>
</organism>
<dbReference type="RefSeq" id="WP_173414998.1">
    <property type="nucleotide sequence ID" value="NZ_CP054139.1"/>
</dbReference>